<proteinExistence type="inferred from homology"/>
<dbReference type="FunFam" id="2.60.120.380:FF:000013">
    <property type="entry name" value="Alkaline serine protease"/>
    <property type="match status" value="1"/>
</dbReference>
<keyword evidence="3" id="KW-0964">Secreted</keyword>
<keyword evidence="10" id="KW-0732">Signal</keyword>
<dbReference type="Pfam" id="PF04151">
    <property type="entry name" value="PPC"/>
    <property type="match status" value="2"/>
</dbReference>
<dbReference type="RefSeq" id="WP_192030266.1">
    <property type="nucleotide sequence ID" value="NZ_JACYTR010000033.1"/>
</dbReference>
<dbReference type="GO" id="GO:0008236">
    <property type="term" value="F:serine-type peptidase activity"/>
    <property type="evidence" value="ECO:0007669"/>
    <property type="project" value="UniProtKB-KW"/>
</dbReference>
<comment type="caution">
    <text evidence="12">The sequence shown here is derived from an EMBL/GenBank/DDBJ whole genome shotgun (WGS) entry which is preliminary data.</text>
</comment>
<keyword evidence="5" id="KW-0540">Nuclease</keyword>
<sequence>MHTRFMTGPLVGLCLLAGAARADVFINEFHYDNSGTDSGENVEIIAPAGTNLSGWSVVLYNGGGGARYATLNLSGSAANQCGGYGTVVVAAPGIQNGSPDGLALVNASGQVVQFLSYEGSFSATDGPAAGLTSSDIGQAETTSTAVGHSLQLSGSGSSAGDFSWQAPSAASFGSCNPGQSFSGGGSPPPSPGELVNGVARSGLAAGTGQALEYRMIVPAGASNLSIATSGGSGDADLYVKFGSAPSTSSYDCRPYKNGNSESCSFATPSAGTYYVMVRAYSSFTGLSLVGSFSEPSAPPPPPPGGATLSKAVPVTGLAAASNSSLSYTFSVPAGASNLSIVSSGGSGDADLYVKFGSAPSTSSYDCRPYRSGNAETCSFAAPQAGTWHVMLRAYSSFSGVSLVADYTPASGGGSGYYAGVNTSSSSALRSSLHAIIDDHTRFPYSASTTDTWDVLEQADQDPLNSSRILDIYKNASYAKAGGGNDFYNREHTWPKSYGFPDDVPSNYPYTDMHMLMLSDSSYNSSRGNLPFGNCTASCTEYPTQANAGQGGGSGSFPGNSNWANGSVWQVWSKLKGDVARAMFYMDVRYEGGTHGGSGAAEPDLRLTDNMSLVSASAGNASVAYMGSLSVLLQWHAEDPPTEAEQLRNALIETYQGNRNPFVDHPEWVGCVFQSLCQ</sequence>
<evidence type="ECO:0000256" key="5">
    <source>
        <dbReference type="ARBA" id="ARBA00022722"/>
    </source>
</evidence>
<dbReference type="Gene3D" id="2.60.120.380">
    <property type="match status" value="2"/>
</dbReference>
<dbReference type="PANTHER" id="PTHR33607">
    <property type="entry name" value="ENDONUCLEASE-1"/>
    <property type="match status" value="1"/>
</dbReference>
<accession>A0AAW3ZL60</accession>
<dbReference type="PANTHER" id="PTHR33607:SF2">
    <property type="entry name" value="ENDONUCLEASE-1"/>
    <property type="match status" value="1"/>
</dbReference>
<evidence type="ECO:0000256" key="6">
    <source>
        <dbReference type="ARBA" id="ARBA00022801"/>
    </source>
</evidence>
<organism evidence="12 13">
    <name type="scientific">Pseudomarimonas arenosa</name>
    <dbReference type="NCBI Taxonomy" id="2774145"/>
    <lineage>
        <taxon>Bacteria</taxon>
        <taxon>Pseudomonadati</taxon>
        <taxon>Pseudomonadota</taxon>
        <taxon>Gammaproteobacteria</taxon>
        <taxon>Lysobacterales</taxon>
        <taxon>Lysobacteraceae</taxon>
        <taxon>Pseudomarimonas</taxon>
    </lineage>
</organism>
<dbReference type="EMBL" id="JACYTR010000033">
    <property type="protein sequence ID" value="MBD8526845.1"/>
    <property type="molecule type" value="Genomic_DNA"/>
</dbReference>
<feature type="region of interest" description="Disordered" evidence="9">
    <location>
        <begin position="177"/>
        <end position="197"/>
    </location>
</feature>
<comment type="similarity">
    <text evidence="2">Belongs to the EndA/NucM nuclease family.</text>
</comment>
<evidence type="ECO:0000256" key="9">
    <source>
        <dbReference type="SAM" id="MobiDB-lite"/>
    </source>
</evidence>
<gene>
    <name evidence="12" type="ORF">IFO71_13975</name>
</gene>
<feature type="domain" description="Peptidase C-terminal archaeal/bacterial" evidence="11">
    <location>
        <begin position="325"/>
        <end position="392"/>
    </location>
</feature>
<keyword evidence="4" id="KW-0645">Protease</keyword>
<dbReference type="GO" id="GO:0005576">
    <property type="term" value="C:extracellular region"/>
    <property type="evidence" value="ECO:0007669"/>
    <property type="project" value="UniProtKB-SubCell"/>
</dbReference>
<feature type="chain" id="PRO_5043901789" evidence="10">
    <location>
        <begin position="23"/>
        <end position="677"/>
    </location>
</feature>
<feature type="signal peptide" evidence="10">
    <location>
        <begin position="1"/>
        <end position="22"/>
    </location>
</feature>
<evidence type="ECO:0000256" key="3">
    <source>
        <dbReference type="ARBA" id="ARBA00022525"/>
    </source>
</evidence>
<dbReference type="Pfam" id="PF04231">
    <property type="entry name" value="Endonuclease_1"/>
    <property type="match status" value="1"/>
</dbReference>
<dbReference type="SUPFAM" id="SSF54060">
    <property type="entry name" value="His-Me finger endonucleases"/>
    <property type="match status" value="1"/>
</dbReference>
<feature type="domain" description="Peptidase C-terminal archaeal/bacterial" evidence="11">
    <location>
        <begin position="213"/>
        <end position="279"/>
    </location>
</feature>
<dbReference type="AlphaFoldDB" id="A0AAW3ZL60"/>
<dbReference type="InterPro" id="IPR007280">
    <property type="entry name" value="Peptidase_C_arc/bac"/>
</dbReference>
<dbReference type="Proteomes" id="UP000613768">
    <property type="component" value="Unassembled WGS sequence"/>
</dbReference>
<evidence type="ECO:0000313" key="13">
    <source>
        <dbReference type="Proteomes" id="UP000613768"/>
    </source>
</evidence>
<evidence type="ECO:0000256" key="2">
    <source>
        <dbReference type="ARBA" id="ARBA00006429"/>
    </source>
</evidence>
<name>A0AAW3ZL60_9GAMM</name>
<evidence type="ECO:0000256" key="10">
    <source>
        <dbReference type="SAM" id="SignalP"/>
    </source>
</evidence>
<dbReference type="InterPro" id="IPR044925">
    <property type="entry name" value="His-Me_finger_sf"/>
</dbReference>
<evidence type="ECO:0000313" key="12">
    <source>
        <dbReference type="EMBL" id="MBD8526845.1"/>
    </source>
</evidence>
<protein>
    <submittedName>
        <fullName evidence="12">Endonuclease</fullName>
    </submittedName>
</protein>
<evidence type="ECO:0000256" key="1">
    <source>
        <dbReference type="ARBA" id="ARBA00004613"/>
    </source>
</evidence>
<keyword evidence="13" id="KW-1185">Reference proteome</keyword>
<comment type="subcellular location">
    <subcellularLocation>
        <location evidence="1">Secreted</location>
    </subcellularLocation>
</comment>
<evidence type="ECO:0000256" key="8">
    <source>
        <dbReference type="ARBA" id="ARBA00023145"/>
    </source>
</evidence>
<keyword evidence="7" id="KW-0720">Serine protease</keyword>
<keyword evidence="12" id="KW-0255">Endonuclease</keyword>
<dbReference type="SUPFAM" id="SSF89260">
    <property type="entry name" value="Collagen-binding domain"/>
    <property type="match status" value="1"/>
</dbReference>
<evidence type="ECO:0000256" key="4">
    <source>
        <dbReference type="ARBA" id="ARBA00022670"/>
    </source>
</evidence>
<evidence type="ECO:0000256" key="7">
    <source>
        <dbReference type="ARBA" id="ARBA00022825"/>
    </source>
</evidence>
<reference evidence="12 13" key="1">
    <citation type="submission" date="2020-09" db="EMBL/GenBank/DDBJ databases">
        <title>Pseudoxanthomonas sp. CAU 1598 isolated from sand of Yaerae Beach.</title>
        <authorList>
            <person name="Kim W."/>
        </authorList>
    </citation>
    <scope>NUCLEOTIDE SEQUENCE [LARGE SCALE GENOMIC DNA]</scope>
    <source>
        <strain evidence="12 13">CAU 1598</strain>
    </source>
</reference>
<keyword evidence="8" id="KW-0865">Zymogen</keyword>
<dbReference type="InterPro" id="IPR007346">
    <property type="entry name" value="Endonuclease-I"/>
</dbReference>
<dbReference type="GO" id="GO:0006508">
    <property type="term" value="P:proteolysis"/>
    <property type="evidence" value="ECO:0007669"/>
    <property type="project" value="UniProtKB-KW"/>
</dbReference>
<evidence type="ECO:0000259" key="11">
    <source>
        <dbReference type="Pfam" id="PF04151"/>
    </source>
</evidence>
<dbReference type="GO" id="GO:0004519">
    <property type="term" value="F:endonuclease activity"/>
    <property type="evidence" value="ECO:0007669"/>
    <property type="project" value="UniProtKB-KW"/>
</dbReference>
<keyword evidence="6" id="KW-0378">Hydrolase</keyword>